<reference evidence="3 4" key="1">
    <citation type="submission" date="2014-10" db="EMBL/GenBank/DDBJ databases">
        <title>Draft genome of anammox bacterium scalindua brodae, obtained using differential coverage binning of sequence data from two enrichment reactors.</title>
        <authorList>
            <person name="Speth D.R."/>
            <person name="Russ L."/>
            <person name="Kartal B."/>
            <person name="Op den Camp H.J."/>
            <person name="Dutilh B.E."/>
            <person name="Jetten M.S."/>
        </authorList>
    </citation>
    <scope>NUCLEOTIDE SEQUENCE [LARGE SCALE GENOMIC DNA]</scope>
    <source>
        <strain evidence="3">RU1</strain>
    </source>
</reference>
<keyword evidence="3" id="KW-0808">Transferase</keyword>
<dbReference type="SUPFAM" id="SSF53756">
    <property type="entry name" value="UDP-Glycosyltransferase/glycogen phosphorylase"/>
    <property type="match status" value="1"/>
</dbReference>
<protein>
    <submittedName>
        <fullName evidence="3">Putative glycosyltransferase</fullName>
    </submittedName>
</protein>
<proteinExistence type="predicted"/>
<dbReference type="PANTHER" id="PTHR12526">
    <property type="entry name" value="GLYCOSYLTRANSFERASE"/>
    <property type="match status" value="1"/>
</dbReference>
<dbReference type="eggNOG" id="COG0438">
    <property type="taxonomic scope" value="Bacteria"/>
</dbReference>
<dbReference type="Pfam" id="PF00534">
    <property type="entry name" value="Glycos_transf_1"/>
    <property type="match status" value="1"/>
</dbReference>
<name>A0A0B0ESA4_9BACT</name>
<evidence type="ECO:0000313" key="3">
    <source>
        <dbReference type="EMBL" id="KHE94018.1"/>
    </source>
</evidence>
<dbReference type="GO" id="GO:0016757">
    <property type="term" value="F:glycosyltransferase activity"/>
    <property type="evidence" value="ECO:0007669"/>
    <property type="project" value="InterPro"/>
</dbReference>
<evidence type="ECO:0000259" key="2">
    <source>
        <dbReference type="Pfam" id="PF13439"/>
    </source>
</evidence>
<dbReference type="EMBL" id="JRYO01000021">
    <property type="protein sequence ID" value="KHE94018.1"/>
    <property type="molecule type" value="Genomic_DNA"/>
</dbReference>
<feature type="domain" description="Glycosyl transferase family 1" evidence="1">
    <location>
        <begin position="193"/>
        <end position="348"/>
    </location>
</feature>
<sequence>MKIAIVICEVFGTVQFRRPIMELLVELGHDVYVIAPRDDYVSTLESIGVEFIDIEFDRYINVWQDIKYVISLYKIFKRERFDIVHTWTIKPNLYGPIVAFLAGNRRIFASITGLGYLFNEDPSIKIRITRAMVRKILFFSFRLCKCVTFQNDDDGNQLVREGVLSKEKVVVIKGSGVVLDNYSSVAVNTVVVETIRACYGILESDIVVFMAARASESKGVNVLLEASRILSSRDSRIRIFLAGEAGGDSIDSISEEVLKKNSGHHFAWVGFQKEIREWLAIADIVIYPSHYREGIPRFLLESLAMGKPIVSTNNVGCREVVDEGVNGYLVPIKDPMSLARAVEKIITEDLFFKFGRESLVRSKAFDHRDVARRMVALYEILPQESS</sequence>
<dbReference type="PANTHER" id="PTHR12526:SF638">
    <property type="entry name" value="SPORE COAT PROTEIN SA"/>
    <property type="match status" value="1"/>
</dbReference>
<dbReference type="InterPro" id="IPR001296">
    <property type="entry name" value="Glyco_trans_1"/>
</dbReference>
<comment type="caution">
    <text evidence="3">The sequence shown here is derived from an EMBL/GenBank/DDBJ whole genome shotgun (WGS) entry which is preliminary data.</text>
</comment>
<dbReference type="Pfam" id="PF13439">
    <property type="entry name" value="Glyco_transf_4"/>
    <property type="match status" value="1"/>
</dbReference>
<organism evidence="3 4">
    <name type="scientific">Candidatus Scalindua brodae</name>
    <dbReference type="NCBI Taxonomy" id="237368"/>
    <lineage>
        <taxon>Bacteria</taxon>
        <taxon>Pseudomonadati</taxon>
        <taxon>Planctomycetota</taxon>
        <taxon>Candidatus Brocadiia</taxon>
        <taxon>Candidatus Brocadiales</taxon>
        <taxon>Candidatus Scalinduaceae</taxon>
        <taxon>Candidatus Scalindua</taxon>
    </lineage>
</organism>
<dbReference type="Proteomes" id="UP000030652">
    <property type="component" value="Unassembled WGS sequence"/>
</dbReference>
<dbReference type="CDD" id="cd03808">
    <property type="entry name" value="GT4_CapM-like"/>
    <property type="match status" value="1"/>
</dbReference>
<dbReference type="InterPro" id="IPR028098">
    <property type="entry name" value="Glyco_trans_4-like_N"/>
</dbReference>
<evidence type="ECO:0000259" key="1">
    <source>
        <dbReference type="Pfam" id="PF00534"/>
    </source>
</evidence>
<dbReference type="AlphaFoldDB" id="A0A0B0ESA4"/>
<accession>A0A0B0ESA4</accession>
<gene>
    <name evidence="3" type="ORF">SCABRO_00217</name>
</gene>
<feature type="domain" description="Glycosyltransferase subfamily 4-like N-terminal" evidence="2">
    <location>
        <begin position="23"/>
        <end position="172"/>
    </location>
</feature>
<dbReference type="Gene3D" id="3.40.50.2000">
    <property type="entry name" value="Glycogen Phosphorylase B"/>
    <property type="match status" value="2"/>
</dbReference>
<evidence type="ECO:0000313" key="4">
    <source>
        <dbReference type="Proteomes" id="UP000030652"/>
    </source>
</evidence>